<protein>
    <recommendedName>
        <fullName evidence="1">Sin domain-containing protein</fullName>
    </recommendedName>
</protein>
<evidence type="ECO:0000313" key="2">
    <source>
        <dbReference type="EMBL" id="KPV39348.1"/>
    </source>
</evidence>
<comment type="caution">
    <text evidence="2">The sequence shown here is derived from an EMBL/GenBank/DDBJ whole genome shotgun (WGS) entry which is preliminary data.</text>
</comment>
<accession>A0A0P9C2Z9</accession>
<gene>
    <name evidence="2" type="ORF">AN477_22945</name>
</gene>
<dbReference type="Proteomes" id="UP000050482">
    <property type="component" value="Unassembled WGS sequence"/>
</dbReference>
<dbReference type="PATRIC" id="fig|471514.4.peg.2122"/>
<evidence type="ECO:0000259" key="1">
    <source>
        <dbReference type="PROSITE" id="PS51500"/>
    </source>
</evidence>
<organism evidence="2 3">
    <name type="scientific">Alicyclobacillus ferrooxydans</name>
    <dbReference type="NCBI Taxonomy" id="471514"/>
    <lineage>
        <taxon>Bacteria</taxon>
        <taxon>Bacillati</taxon>
        <taxon>Bacillota</taxon>
        <taxon>Bacilli</taxon>
        <taxon>Bacillales</taxon>
        <taxon>Alicyclobacillaceae</taxon>
        <taxon>Alicyclobacillus</taxon>
    </lineage>
</organism>
<proteinExistence type="predicted"/>
<dbReference type="SUPFAM" id="SSF47406">
    <property type="entry name" value="SinR repressor dimerisation domain-like"/>
    <property type="match status" value="1"/>
</dbReference>
<dbReference type="InterPro" id="IPR036281">
    <property type="entry name" value="SinR/SinI_dimer_dom_sf"/>
</dbReference>
<sequence length="67" mass="7341">MINDLDALLGGLEVPTEREIHTLDVEWARLIIAAKEAGLTVEAIQQFLAERSPATRTDDILLARAAD</sequence>
<reference evidence="2 3" key="1">
    <citation type="submission" date="2015-09" db="EMBL/GenBank/DDBJ databases">
        <title>Draft genome sequence of Alicyclobacillus ferrooxydans DSM 22381.</title>
        <authorList>
            <person name="Hemp J."/>
        </authorList>
    </citation>
    <scope>NUCLEOTIDE SEQUENCE [LARGE SCALE GENOMIC DNA]</scope>
    <source>
        <strain evidence="2 3">TC-34</strain>
    </source>
</reference>
<dbReference type="RefSeq" id="WP_054971507.1">
    <property type="nucleotide sequence ID" value="NZ_LJCO01000107.1"/>
</dbReference>
<keyword evidence="3" id="KW-1185">Reference proteome</keyword>
<dbReference type="PROSITE" id="PS51500">
    <property type="entry name" value="SIN"/>
    <property type="match status" value="1"/>
</dbReference>
<dbReference type="EMBL" id="LJCO01000107">
    <property type="protein sequence ID" value="KPV39348.1"/>
    <property type="molecule type" value="Genomic_DNA"/>
</dbReference>
<dbReference type="GO" id="GO:0006355">
    <property type="term" value="P:regulation of DNA-templated transcription"/>
    <property type="evidence" value="ECO:0007669"/>
    <property type="project" value="InterPro"/>
</dbReference>
<evidence type="ECO:0000313" key="3">
    <source>
        <dbReference type="Proteomes" id="UP000050482"/>
    </source>
</evidence>
<dbReference type="InterPro" id="IPR010981">
    <property type="entry name" value="SinR/SinI_dimer_dom"/>
</dbReference>
<dbReference type="AlphaFoldDB" id="A0A0P9C2Z9"/>
<dbReference type="GO" id="GO:0046983">
    <property type="term" value="F:protein dimerization activity"/>
    <property type="evidence" value="ECO:0007669"/>
    <property type="project" value="InterPro"/>
</dbReference>
<name>A0A0P9C2Z9_9BACL</name>
<feature type="domain" description="Sin" evidence="1">
    <location>
        <begin position="14"/>
        <end position="52"/>
    </location>
</feature>